<keyword evidence="3 4" id="KW-0472">Membrane</keyword>
<feature type="transmembrane region" description="Helical" evidence="4">
    <location>
        <begin position="7"/>
        <end position="27"/>
    </location>
</feature>
<dbReference type="PANTHER" id="PTHR23121">
    <property type="entry name" value="SODIUM-DEPENDENT GLUCOSE TRANSPORTER 1"/>
    <property type="match status" value="1"/>
</dbReference>
<dbReference type="Proteomes" id="UP000285301">
    <property type="component" value="Unassembled WGS sequence"/>
</dbReference>
<dbReference type="AlphaFoldDB" id="A0A443QXB3"/>
<evidence type="ECO:0000256" key="2">
    <source>
        <dbReference type="ARBA" id="ARBA00022989"/>
    </source>
</evidence>
<dbReference type="InterPro" id="IPR036259">
    <property type="entry name" value="MFS_trans_sf"/>
</dbReference>
<reference evidence="5" key="2">
    <citation type="submission" date="2018-11" db="EMBL/GenBank/DDBJ databases">
        <title>Trombidioid mite genomics.</title>
        <authorList>
            <person name="Dong X."/>
        </authorList>
    </citation>
    <scope>NUCLEOTIDE SEQUENCE</scope>
    <source>
        <strain evidence="5">UoL-WK</strain>
    </source>
</reference>
<feature type="transmembrane region" description="Helical" evidence="4">
    <location>
        <begin position="233"/>
        <end position="253"/>
    </location>
</feature>
<comment type="caution">
    <text evidence="5">The sequence shown here is derived from an EMBL/GenBank/DDBJ whole genome shotgun (WGS) entry which is preliminary data.</text>
</comment>
<dbReference type="SUPFAM" id="SSF103473">
    <property type="entry name" value="MFS general substrate transporter"/>
    <property type="match status" value="1"/>
</dbReference>
<proteinExistence type="predicted"/>
<keyword evidence="1 4" id="KW-0812">Transmembrane</keyword>
<evidence type="ECO:0000256" key="1">
    <source>
        <dbReference type="ARBA" id="ARBA00022692"/>
    </source>
</evidence>
<keyword evidence="7" id="KW-1185">Reference proteome</keyword>
<dbReference type="EMBL" id="NCKU01002494">
    <property type="protein sequence ID" value="RWS09460.1"/>
    <property type="molecule type" value="Genomic_DNA"/>
</dbReference>
<evidence type="ECO:0000313" key="6">
    <source>
        <dbReference type="EMBL" id="RWS09460.1"/>
    </source>
</evidence>
<accession>A0A443QXB3</accession>
<evidence type="ECO:0000256" key="3">
    <source>
        <dbReference type="ARBA" id="ARBA00023136"/>
    </source>
</evidence>
<feature type="transmembrane region" description="Helical" evidence="4">
    <location>
        <begin position="161"/>
        <end position="185"/>
    </location>
</feature>
<evidence type="ECO:0000256" key="4">
    <source>
        <dbReference type="SAM" id="Phobius"/>
    </source>
</evidence>
<evidence type="ECO:0000313" key="5">
    <source>
        <dbReference type="EMBL" id="RWS07658.1"/>
    </source>
</evidence>
<keyword evidence="2 4" id="KW-1133">Transmembrane helix</keyword>
<reference evidence="5 7" key="1">
    <citation type="journal article" date="2018" name="Gigascience">
        <title>Genomes of trombidid mites reveal novel predicted allergens and laterally-transferred genes associated with secondary metabolism.</title>
        <authorList>
            <person name="Dong X."/>
            <person name="Chaisiri K."/>
            <person name="Xia D."/>
            <person name="Armstrong S.D."/>
            <person name="Fang Y."/>
            <person name="Donnelly M.J."/>
            <person name="Kadowaki T."/>
            <person name="McGarry J.W."/>
            <person name="Darby A.C."/>
            <person name="Makepeace B.L."/>
        </authorList>
    </citation>
    <scope>NUCLEOTIDE SEQUENCE [LARGE SCALE GENOMIC DNA]</scope>
    <source>
        <strain evidence="5">UoL-WK</strain>
    </source>
</reference>
<evidence type="ECO:0000313" key="7">
    <source>
        <dbReference type="Proteomes" id="UP000285301"/>
    </source>
</evidence>
<sequence>MVTKIKILRTTIVFSMAFLIGMCNSLFSNTLLDFVEILQSSVEQVSVGLTIRSIGACIGAIGGVILKYGNKIIICAICTMSLGKAIEKERLNLTLAQVPSPITSNSRIWIPFSIFTSLCLFVSIITICNEIYFKTNNVKATKTEKKSNERQFESCGRPNSLVYKVVITSACCFATFCACGVSISFQQFWVVFAVHANFNVTKATAVLMQSPLFFSSTIGTLIVTVLAIKIRAAVILSIQTTTIATGSVLLLIYASRSSIMLWIGGFILSLCVNSNNKD</sequence>
<feature type="transmembrane region" description="Helical" evidence="4">
    <location>
        <begin position="108"/>
        <end position="132"/>
    </location>
</feature>
<gene>
    <name evidence="6" type="ORF">B4U79_18121</name>
    <name evidence="5" type="ORF">B4U79_18201</name>
</gene>
<organism evidence="5 7">
    <name type="scientific">Dinothrombium tinctorium</name>
    <dbReference type="NCBI Taxonomy" id="1965070"/>
    <lineage>
        <taxon>Eukaryota</taxon>
        <taxon>Metazoa</taxon>
        <taxon>Ecdysozoa</taxon>
        <taxon>Arthropoda</taxon>
        <taxon>Chelicerata</taxon>
        <taxon>Arachnida</taxon>
        <taxon>Acari</taxon>
        <taxon>Acariformes</taxon>
        <taxon>Trombidiformes</taxon>
        <taxon>Prostigmata</taxon>
        <taxon>Anystina</taxon>
        <taxon>Parasitengona</taxon>
        <taxon>Trombidioidea</taxon>
        <taxon>Trombidiidae</taxon>
        <taxon>Dinothrombium</taxon>
    </lineage>
</organism>
<protein>
    <submittedName>
        <fullName evidence="5">Uncharacterized protein</fullName>
    </submittedName>
</protein>
<name>A0A443QXB3_9ACAR</name>
<dbReference type="PANTHER" id="PTHR23121:SF10">
    <property type="entry name" value="MAJOR FACILITATOR SUPERFAMILY DOMAIN-CONTAINING PROTEIN 4A"/>
    <property type="match status" value="1"/>
</dbReference>
<feature type="transmembrane region" description="Helical" evidence="4">
    <location>
        <begin position="259"/>
        <end position="276"/>
    </location>
</feature>
<dbReference type="EMBL" id="NCKU01003368">
    <property type="protein sequence ID" value="RWS07658.1"/>
    <property type="molecule type" value="Genomic_DNA"/>
</dbReference>
<feature type="transmembrane region" description="Helical" evidence="4">
    <location>
        <begin position="205"/>
        <end position="226"/>
    </location>
</feature>